<dbReference type="AlphaFoldDB" id="A0AAW9RDQ8"/>
<dbReference type="GO" id="GO:0003723">
    <property type="term" value="F:RNA binding"/>
    <property type="evidence" value="ECO:0007669"/>
    <property type="project" value="UniProtKB-UniRule"/>
</dbReference>
<dbReference type="GO" id="GO:0032299">
    <property type="term" value="C:ribonuclease H2 complex"/>
    <property type="evidence" value="ECO:0007669"/>
    <property type="project" value="TreeGrafter"/>
</dbReference>
<dbReference type="Proteomes" id="UP001378188">
    <property type="component" value="Unassembled WGS sequence"/>
</dbReference>
<evidence type="ECO:0000256" key="9">
    <source>
        <dbReference type="ARBA" id="ARBA00022722"/>
    </source>
</evidence>
<dbReference type="EMBL" id="JAZHOF010000003">
    <property type="protein sequence ID" value="MEJ8571737.1"/>
    <property type="molecule type" value="Genomic_DNA"/>
</dbReference>
<proteinExistence type="inferred from homology"/>
<feature type="domain" description="RNase H type-2" evidence="17">
    <location>
        <begin position="19"/>
        <end position="206"/>
    </location>
</feature>
<evidence type="ECO:0000256" key="5">
    <source>
        <dbReference type="ARBA" id="ARBA00007383"/>
    </source>
</evidence>
<dbReference type="GO" id="GO:0006298">
    <property type="term" value="P:mismatch repair"/>
    <property type="evidence" value="ECO:0007669"/>
    <property type="project" value="TreeGrafter"/>
</dbReference>
<comment type="catalytic activity">
    <reaction evidence="1 14 15 16">
        <text>Endonucleolytic cleavage to 5'-phosphomonoester.</text>
        <dbReference type="EC" id="3.1.26.4"/>
    </reaction>
</comment>
<comment type="caution">
    <text evidence="18">The sequence shown here is derived from an EMBL/GenBank/DDBJ whole genome shotgun (WGS) entry which is preliminary data.</text>
</comment>
<dbReference type="InterPro" id="IPR024567">
    <property type="entry name" value="RNase_HII/HIII_dom"/>
</dbReference>
<evidence type="ECO:0000256" key="3">
    <source>
        <dbReference type="ARBA" id="ARBA00004065"/>
    </source>
</evidence>
<evidence type="ECO:0000256" key="13">
    <source>
        <dbReference type="ARBA" id="ARBA00023211"/>
    </source>
</evidence>
<evidence type="ECO:0000256" key="8">
    <source>
        <dbReference type="ARBA" id="ARBA00022490"/>
    </source>
</evidence>
<organism evidence="18 19">
    <name type="scientific">Microbaculum marinum</name>
    <dbReference type="NCBI Taxonomy" id="1764581"/>
    <lineage>
        <taxon>Bacteria</taxon>
        <taxon>Pseudomonadati</taxon>
        <taxon>Pseudomonadota</taxon>
        <taxon>Alphaproteobacteria</taxon>
        <taxon>Hyphomicrobiales</taxon>
        <taxon>Tepidamorphaceae</taxon>
        <taxon>Microbaculum</taxon>
    </lineage>
</organism>
<evidence type="ECO:0000256" key="10">
    <source>
        <dbReference type="ARBA" id="ARBA00022723"/>
    </source>
</evidence>
<evidence type="ECO:0000256" key="11">
    <source>
        <dbReference type="ARBA" id="ARBA00022759"/>
    </source>
</evidence>
<dbReference type="InterPro" id="IPR036397">
    <property type="entry name" value="RNaseH_sf"/>
</dbReference>
<keyword evidence="9 14" id="KW-0540">Nuclease</keyword>
<sequence length="206" mass="21559">MEAVADFAREDAVYSSGCPHVAGVDEAGRGPLAGPVVAAAVILDRKRIPEGLADSKKLTAARREELFEQIVATAIVSVSGASALVIDRINIRQATLTAMSRAISGLARPAAHILVDGRDLPPARCAGEAVIDGDALCLSIAAASIVAKVTRDRIMDRLAGAHPGYGFETNRGYGTAQHLDALGRLGPCGIHRMTFRPIAQRELCLG</sequence>
<gene>
    <name evidence="14" type="primary">rnhB</name>
    <name evidence="18" type="ORF">V3328_09655</name>
</gene>
<dbReference type="GO" id="GO:0004523">
    <property type="term" value="F:RNA-DNA hybrid ribonuclease activity"/>
    <property type="evidence" value="ECO:0007669"/>
    <property type="project" value="UniProtKB-UniRule"/>
</dbReference>
<dbReference type="EC" id="3.1.26.4" evidence="6 14"/>
<evidence type="ECO:0000313" key="18">
    <source>
        <dbReference type="EMBL" id="MEJ8571737.1"/>
    </source>
</evidence>
<evidence type="ECO:0000256" key="14">
    <source>
        <dbReference type="HAMAP-Rule" id="MF_00052"/>
    </source>
</evidence>
<evidence type="ECO:0000256" key="2">
    <source>
        <dbReference type="ARBA" id="ARBA00001946"/>
    </source>
</evidence>
<dbReference type="SUPFAM" id="SSF53098">
    <property type="entry name" value="Ribonuclease H-like"/>
    <property type="match status" value="1"/>
</dbReference>
<evidence type="ECO:0000256" key="16">
    <source>
        <dbReference type="RuleBase" id="RU003515"/>
    </source>
</evidence>
<keyword evidence="10 14" id="KW-0479">Metal-binding</keyword>
<evidence type="ECO:0000313" key="19">
    <source>
        <dbReference type="Proteomes" id="UP001378188"/>
    </source>
</evidence>
<feature type="binding site" evidence="14 15">
    <location>
        <position position="26"/>
    </location>
    <ligand>
        <name>a divalent metal cation</name>
        <dbReference type="ChEBI" id="CHEBI:60240"/>
    </ligand>
</feature>
<dbReference type="RefSeq" id="WP_340329429.1">
    <property type="nucleotide sequence ID" value="NZ_JAZHOF010000003.1"/>
</dbReference>
<keyword evidence="11 14" id="KW-0255">Endonuclease</keyword>
<dbReference type="CDD" id="cd07182">
    <property type="entry name" value="RNase_HII_bacteria_HII_like"/>
    <property type="match status" value="1"/>
</dbReference>
<evidence type="ECO:0000256" key="1">
    <source>
        <dbReference type="ARBA" id="ARBA00000077"/>
    </source>
</evidence>
<protein>
    <recommendedName>
        <fullName evidence="7 14">Ribonuclease HII</fullName>
        <shortName evidence="14">RNase HII</shortName>
        <ecNumber evidence="6 14">3.1.26.4</ecNumber>
    </recommendedName>
</protein>
<dbReference type="GO" id="GO:0005737">
    <property type="term" value="C:cytoplasm"/>
    <property type="evidence" value="ECO:0007669"/>
    <property type="project" value="UniProtKB-SubCell"/>
</dbReference>
<feature type="binding site" evidence="14 15">
    <location>
        <position position="116"/>
    </location>
    <ligand>
        <name>a divalent metal cation</name>
        <dbReference type="ChEBI" id="CHEBI:60240"/>
    </ligand>
</feature>
<name>A0AAW9RDQ8_9HYPH</name>
<dbReference type="NCBIfam" id="NF000595">
    <property type="entry name" value="PRK00015.1-3"/>
    <property type="match status" value="1"/>
</dbReference>
<evidence type="ECO:0000259" key="17">
    <source>
        <dbReference type="PROSITE" id="PS51975"/>
    </source>
</evidence>
<comment type="cofactor">
    <cofactor evidence="14 15">
        <name>Mn(2+)</name>
        <dbReference type="ChEBI" id="CHEBI:29035"/>
    </cofactor>
    <cofactor evidence="14 15">
        <name>Mg(2+)</name>
        <dbReference type="ChEBI" id="CHEBI:18420"/>
    </cofactor>
    <text evidence="14 15">Manganese or magnesium. Binds 1 divalent metal ion per monomer in the absence of substrate. May bind a second metal ion after substrate binding.</text>
</comment>
<keyword evidence="13 14" id="KW-0464">Manganese</keyword>
<evidence type="ECO:0000256" key="7">
    <source>
        <dbReference type="ARBA" id="ARBA00019179"/>
    </source>
</evidence>
<dbReference type="InterPro" id="IPR012337">
    <property type="entry name" value="RNaseH-like_sf"/>
</dbReference>
<keyword evidence="12 14" id="KW-0378">Hydrolase</keyword>
<keyword evidence="19" id="KW-1185">Reference proteome</keyword>
<comment type="cofactor">
    <cofactor evidence="2">
        <name>Mg(2+)</name>
        <dbReference type="ChEBI" id="CHEBI:18420"/>
    </cofactor>
</comment>
<dbReference type="GO" id="GO:0030145">
    <property type="term" value="F:manganese ion binding"/>
    <property type="evidence" value="ECO:0007669"/>
    <property type="project" value="UniProtKB-UniRule"/>
</dbReference>
<dbReference type="Pfam" id="PF01351">
    <property type="entry name" value="RNase_HII"/>
    <property type="match status" value="1"/>
</dbReference>
<evidence type="ECO:0000256" key="4">
    <source>
        <dbReference type="ARBA" id="ARBA00004496"/>
    </source>
</evidence>
<keyword evidence="8 14" id="KW-0963">Cytoplasm</keyword>
<dbReference type="InterPro" id="IPR001352">
    <property type="entry name" value="RNase_HII/HIII"/>
</dbReference>
<accession>A0AAW9RDQ8</accession>
<dbReference type="GO" id="GO:0043137">
    <property type="term" value="P:DNA replication, removal of RNA primer"/>
    <property type="evidence" value="ECO:0007669"/>
    <property type="project" value="TreeGrafter"/>
</dbReference>
<dbReference type="PROSITE" id="PS51975">
    <property type="entry name" value="RNASE_H_2"/>
    <property type="match status" value="1"/>
</dbReference>
<evidence type="ECO:0000256" key="15">
    <source>
        <dbReference type="PROSITE-ProRule" id="PRU01319"/>
    </source>
</evidence>
<evidence type="ECO:0000256" key="6">
    <source>
        <dbReference type="ARBA" id="ARBA00012180"/>
    </source>
</evidence>
<comment type="subcellular location">
    <subcellularLocation>
        <location evidence="4 14">Cytoplasm</location>
    </subcellularLocation>
</comment>
<dbReference type="PANTHER" id="PTHR10954">
    <property type="entry name" value="RIBONUCLEASE H2 SUBUNIT A"/>
    <property type="match status" value="1"/>
</dbReference>
<feature type="binding site" evidence="14 15">
    <location>
        <position position="25"/>
    </location>
    <ligand>
        <name>a divalent metal cation</name>
        <dbReference type="ChEBI" id="CHEBI:60240"/>
    </ligand>
</feature>
<dbReference type="InterPro" id="IPR022898">
    <property type="entry name" value="RNase_HII"/>
</dbReference>
<reference evidence="18 19" key="1">
    <citation type="submission" date="2024-02" db="EMBL/GenBank/DDBJ databases">
        <title>Genome analysis and characterization of Microbaculum marinisediminis sp. nov., isolated from marine sediment.</title>
        <authorList>
            <person name="Du Z.-J."/>
            <person name="Ye Y.-Q."/>
            <person name="Zhang Z.-R."/>
            <person name="Yuan S.-M."/>
            <person name="Zhang X.-Y."/>
        </authorList>
    </citation>
    <scope>NUCLEOTIDE SEQUENCE [LARGE SCALE GENOMIC DNA]</scope>
    <source>
        <strain evidence="18 19">SDUM1044001</strain>
    </source>
</reference>
<comment type="function">
    <text evidence="3 14 16">Endonuclease that specifically degrades the RNA of RNA-DNA hybrids.</text>
</comment>
<dbReference type="Gene3D" id="3.30.420.10">
    <property type="entry name" value="Ribonuclease H-like superfamily/Ribonuclease H"/>
    <property type="match status" value="1"/>
</dbReference>
<dbReference type="HAMAP" id="MF_00052_B">
    <property type="entry name" value="RNase_HII_B"/>
    <property type="match status" value="1"/>
</dbReference>
<evidence type="ECO:0000256" key="12">
    <source>
        <dbReference type="ARBA" id="ARBA00022801"/>
    </source>
</evidence>
<comment type="similarity">
    <text evidence="5 14 16">Belongs to the RNase HII family.</text>
</comment>
<dbReference type="PANTHER" id="PTHR10954:SF18">
    <property type="entry name" value="RIBONUCLEASE HII"/>
    <property type="match status" value="1"/>
</dbReference>